<dbReference type="PANTHER" id="PTHR13391">
    <property type="entry name" value="MITOCHONDRIAL DISTRIBUTION REGULATOR MISATO"/>
    <property type="match status" value="1"/>
</dbReference>
<dbReference type="InterPro" id="IPR036525">
    <property type="entry name" value="Tubulin/FtsZ_GTPase_sf"/>
</dbReference>
<dbReference type="PANTHER" id="PTHR13391:SF0">
    <property type="entry name" value="PROTEIN MISATO HOMOLOG 1"/>
    <property type="match status" value="1"/>
</dbReference>
<protein>
    <submittedName>
        <fullName evidence="8">Tubulin nucleotide-binding protein</fullName>
    </submittedName>
</protein>
<evidence type="ECO:0000256" key="4">
    <source>
        <dbReference type="ARBA" id="ARBA00023128"/>
    </source>
</evidence>
<comment type="similarity">
    <text evidence="3">Belongs to the misato family.</text>
</comment>
<comment type="caution">
    <text evidence="8">The sequence shown here is derived from an EMBL/GenBank/DDBJ whole genome shotgun (WGS) entry which is preliminary data.</text>
</comment>
<dbReference type="AlphaFoldDB" id="A0A3D8S9Z4"/>
<evidence type="ECO:0000256" key="1">
    <source>
        <dbReference type="ARBA" id="ARBA00003757"/>
    </source>
</evidence>
<evidence type="ECO:0000256" key="3">
    <source>
        <dbReference type="ARBA" id="ARBA00008507"/>
    </source>
</evidence>
<dbReference type="EMBL" id="PDLN01000006">
    <property type="protein sequence ID" value="RDW83155.1"/>
    <property type="molecule type" value="Genomic_DNA"/>
</dbReference>
<feature type="domain" description="Misato Segment II tubulin-like" evidence="6">
    <location>
        <begin position="2"/>
        <end position="114"/>
    </location>
</feature>
<dbReference type="Proteomes" id="UP000256328">
    <property type="component" value="Unassembled WGS sequence"/>
</dbReference>
<feature type="compositionally biased region" description="Polar residues" evidence="5">
    <location>
        <begin position="335"/>
        <end position="349"/>
    </location>
</feature>
<dbReference type="GO" id="GO:0007005">
    <property type="term" value="P:mitochondrion organization"/>
    <property type="evidence" value="ECO:0007669"/>
    <property type="project" value="InterPro"/>
</dbReference>
<gene>
    <name evidence="8" type="ORF">BP5796_04646</name>
</gene>
<dbReference type="InterPro" id="IPR029209">
    <property type="entry name" value="DML1/Misato_tubulin"/>
</dbReference>
<name>A0A3D8S9Z4_9HELO</name>
<sequence>MHEILTLQLGQRSNYLATHFWNAQESYFTYSSDQESPIDHDVHFRPGIGADGTETFTPRTLIYDLKGGFGSLRKINALYEIDEPGDPQGLWNGPTVVHRQTPIVPNEYQQSLEEGSAPPQLTTESVRYWSDFNRVFFHPRSIVQLNEYELNSSLMPFENWDTGESLFSSLDKEHDLLDRDLRPFAEEADQMQGIQIFSGTDDAWGGFAARYMDRIRDEYGKTTVWFWGSEDVLTSIPREKRVLRMCNTARCISEISTQASLFIPLTLPPRLPTYVNMNIRSSWHVSGLLSAAMESMSLPSRLKSGTSSRELLDHTGNALNINGNQTIARLRMSIQQKPETESTRINGERSQPPDIRAQSRDTRMPSRNQAKTSPEAGDQDDPDVFDMDFFPANIQEAAGARGMSKKPHVFGQAENWRGSDNGHDEKEIADVEDEGFTRARRRALGLPLVHKTRVPVSFPTLDSFPRILVEAQSGSSTSIATSLSTDTTVALRIKALRSIIGRAVSINEREALGNSLGEIAEAYEEGYDSGSDEDDD</sequence>
<reference evidence="8 9" key="1">
    <citation type="journal article" date="2018" name="IMA Fungus">
        <title>IMA Genome-F 9: Draft genome sequence of Annulohypoxylon stygium, Aspergillus mulundensis, Berkeleyomyces basicola (syn. Thielaviopsis basicola), Ceratocystis smalleyi, two Cercospora beticola strains, Coleophoma cylindrospora, Fusarium fracticaudum, Phialophora cf. hyalina, and Morchella septimelata.</title>
        <authorList>
            <person name="Wingfield B.D."/>
            <person name="Bills G.F."/>
            <person name="Dong Y."/>
            <person name="Huang W."/>
            <person name="Nel W.J."/>
            <person name="Swalarsk-Parry B.S."/>
            <person name="Vaghefi N."/>
            <person name="Wilken P.M."/>
            <person name="An Z."/>
            <person name="de Beer Z.W."/>
            <person name="De Vos L."/>
            <person name="Chen L."/>
            <person name="Duong T.A."/>
            <person name="Gao Y."/>
            <person name="Hammerbacher A."/>
            <person name="Kikkert J.R."/>
            <person name="Li Y."/>
            <person name="Li H."/>
            <person name="Li K."/>
            <person name="Li Q."/>
            <person name="Liu X."/>
            <person name="Ma X."/>
            <person name="Naidoo K."/>
            <person name="Pethybridge S.J."/>
            <person name="Sun J."/>
            <person name="Steenkamp E.T."/>
            <person name="van der Nest M.A."/>
            <person name="van Wyk S."/>
            <person name="Wingfield M.J."/>
            <person name="Xiong C."/>
            <person name="Yue Q."/>
            <person name="Zhang X."/>
        </authorList>
    </citation>
    <scope>NUCLEOTIDE SEQUENCE [LARGE SCALE GENOMIC DNA]</scope>
    <source>
        <strain evidence="8 9">BP5796</strain>
    </source>
</reference>
<organism evidence="8 9">
    <name type="scientific">Coleophoma crateriformis</name>
    <dbReference type="NCBI Taxonomy" id="565419"/>
    <lineage>
        <taxon>Eukaryota</taxon>
        <taxon>Fungi</taxon>
        <taxon>Dikarya</taxon>
        <taxon>Ascomycota</taxon>
        <taxon>Pezizomycotina</taxon>
        <taxon>Leotiomycetes</taxon>
        <taxon>Helotiales</taxon>
        <taxon>Dermateaceae</taxon>
        <taxon>Coleophoma</taxon>
    </lineage>
</organism>
<dbReference type="GO" id="GO:0005739">
    <property type="term" value="C:mitochondrion"/>
    <property type="evidence" value="ECO:0007669"/>
    <property type="project" value="UniProtKB-SubCell"/>
</dbReference>
<dbReference type="CDD" id="cd06060">
    <property type="entry name" value="misato"/>
    <property type="match status" value="1"/>
</dbReference>
<evidence type="ECO:0000256" key="2">
    <source>
        <dbReference type="ARBA" id="ARBA00004173"/>
    </source>
</evidence>
<evidence type="ECO:0000259" key="7">
    <source>
        <dbReference type="Pfam" id="PF14881"/>
    </source>
</evidence>
<dbReference type="InterPro" id="IPR019605">
    <property type="entry name" value="Misato_II_tubulin-like"/>
</dbReference>
<comment type="function">
    <text evidence="1">Involved in the partitioning of the mitochondrial organelle and mitochondrial DNA (mtDNA) inheritance.</text>
</comment>
<dbReference type="Pfam" id="PF14881">
    <property type="entry name" value="Tubulin_3"/>
    <property type="match status" value="1"/>
</dbReference>
<comment type="subcellular location">
    <subcellularLocation>
        <location evidence="2">Mitochondrion</location>
    </subcellularLocation>
</comment>
<keyword evidence="9" id="KW-1185">Reference proteome</keyword>
<dbReference type="Gene3D" id="3.40.50.1440">
    <property type="entry name" value="Tubulin/FtsZ, GTPase domain"/>
    <property type="match status" value="1"/>
</dbReference>
<evidence type="ECO:0000313" key="9">
    <source>
        <dbReference type="Proteomes" id="UP000256328"/>
    </source>
</evidence>
<evidence type="ECO:0000259" key="6">
    <source>
        <dbReference type="Pfam" id="PF10644"/>
    </source>
</evidence>
<proteinExistence type="inferred from homology"/>
<evidence type="ECO:0000256" key="5">
    <source>
        <dbReference type="SAM" id="MobiDB-lite"/>
    </source>
</evidence>
<dbReference type="SUPFAM" id="SSF52490">
    <property type="entry name" value="Tubulin nucleotide-binding domain-like"/>
    <property type="match status" value="1"/>
</dbReference>
<dbReference type="Pfam" id="PF10644">
    <property type="entry name" value="Misat_Tub_SegII"/>
    <property type="match status" value="1"/>
</dbReference>
<evidence type="ECO:0000313" key="8">
    <source>
        <dbReference type="EMBL" id="RDW83155.1"/>
    </source>
</evidence>
<dbReference type="InterPro" id="IPR049942">
    <property type="entry name" value="DML1/Misato"/>
</dbReference>
<dbReference type="OrthoDB" id="271881at2759"/>
<feature type="region of interest" description="Disordered" evidence="5">
    <location>
        <begin position="335"/>
        <end position="385"/>
    </location>
</feature>
<feature type="domain" description="DML1/Misato tubulin" evidence="7">
    <location>
        <begin position="118"/>
        <end position="302"/>
    </location>
</feature>
<accession>A0A3D8S9Z4</accession>
<keyword evidence="4" id="KW-0496">Mitochondrion</keyword>